<dbReference type="EMBL" id="JACDXX010000011">
    <property type="protein sequence ID" value="MCB5410854.1"/>
    <property type="molecule type" value="Genomic_DNA"/>
</dbReference>
<evidence type="ECO:0000256" key="10">
    <source>
        <dbReference type="ARBA" id="ARBA00023143"/>
    </source>
</evidence>
<name>A0ABS8CN90_9RHOB</name>
<proteinExistence type="inferred from homology"/>
<keyword evidence="13" id="KW-0969">Cilium</keyword>
<evidence type="ECO:0000259" key="12">
    <source>
        <dbReference type="Pfam" id="PF01052"/>
    </source>
</evidence>
<keyword evidence="10" id="KW-0975">Bacterial flagellum</keyword>
<evidence type="ECO:0000256" key="5">
    <source>
        <dbReference type="ARBA" id="ARBA00022475"/>
    </source>
</evidence>
<evidence type="ECO:0000256" key="4">
    <source>
        <dbReference type="ARBA" id="ARBA00021898"/>
    </source>
</evidence>
<evidence type="ECO:0000256" key="3">
    <source>
        <dbReference type="ARBA" id="ARBA00011049"/>
    </source>
</evidence>
<feature type="domain" description="Flagellar motor switch protein FliN-like C-terminal" evidence="12">
    <location>
        <begin position="249"/>
        <end position="317"/>
    </location>
</feature>
<dbReference type="Gene3D" id="3.40.1550.10">
    <property type="entry name" value="CheC-like"/>
    <property type="match status" value="1"/>
</dbReference>
<dbReference type="Pfam" id="PF01052">
    <property type="entry name" value="FliMN_C"/>
    <property type="match status" value="1"/>
</dbReference>
<dbReference type="Proteomes" id="UP001198571">
    <property type="component" value="Unassembled WGS sequence"/>
</dbReference>
<keyword evidence="13" id="KW-0282">Flagellum</keyword>
<evidence type="ECO:0000256" key="8">
    <source>
        <dbReference type="ARBA" id="ARBA00022779"/>
    </source>
</evidence>
<dbReference type="InterPro" id="IPR036429">
    <property type="entry name" value="SpoA-like_sf"/>
</dbReference>
<gene>
    <name evidence="13" type="ORF">H0485_12700</name>
</gene>
<keyword evidence="6" id="KW-0145">Chemotaxis</keyword>
<dbReference type="Gene3D" id="2.30.330.10">
    <property type="entry name" value="SpoA-like"/>
    <property type="match status" value="1"/>
</dbReference>
<comment type="caution">
    <text evidence="13">The sequence shown here is derived from an EMBL/GenBank/DDBJ whole genome shotgun (WGS) entry which is preliminary data.</text>
</comment>
<keyword evidence="14" id="KW-1185">Reference proteome</keyword>
<dbReference type="SUPFAM" id="SSF101801">
    <property type="entry name" value="Surface presentation of antigens (SPOA)"/>
    <property type="match status" value="1"/>
</dbReference>
<dbReference type="PANTHER" id="PTHR30034:SF3">
    <property type="entry name" value="FLAGELLAR MOTOR SWITCH PROTEIN FLIM"/>
    <property type="match status" value="1"/>
</dbReference>
<dbReference type="InterPro" id="IPR001543">
    <property type="entry name" value="FliN-like_C"/>
</dbReference>
<accession>A0ABS8CN90</accession>
<evidence type="ECO:0000256" key="11">
    <source>
        <dbReference type="ARBA" id="ARBA00025044"/>
    </source>
</evidence>
<evidence type="ECO:0000256" key="6">
    <source>
        <dbReference type="ARBA" id="ARBA00022500"/>
    </source>
</evidence>
<dbReference type="InterPro" id="IPR001689">
    <property type="entry name" value="Flag_FliM"/>
</dbReference>
<dbReference type="InterPro" id="IPR028976">
    <property type="entry name" value="CheC-like_sf"/>
</dbReference>
<keyword evidence="13" id="KW-0966">Cell projection</keyword>
<evidence type="ECO:0000313" key="14">
    <source>
        <dbReference type="Proteomes" id="UP001198571"/>
    </source>
</evidence>
<keyword evidence="9" id="KW-0472">Membrane</keyword>
<evidence type="ECO:0000256" key="1">
    <source>
        <dbReference type="ARBA" id="ARBA00004117"/>
    </source>
</evidence>
<reference evidence="13 14" key="1">
    <citation type="submission" date="2020-07" db="EMBL/GenBank/DDBJ databases">
        <title>Pseudogemmobacter sp. nov., isolated from poultry manure in Taiwan.</title>
        <authorList>
            <person name="Lin S.-Y."/>
            <person name="Tang Y.-S."/>
            <person name="Young C.-C."/>
        </authorList>
    </citation>
    <scope>NUCLEOTIDE SEQUENCE [LARGE SCALE GENOMIC DNA]</scope>
    <source>
        <strain evidence="13 14">CC-YST710</strain>
    </source>
</reference>
<organism evidence="13 14">
    <name type="scientific">Pseudogemmobacter faecipullorum</name>
    <dbReference type="NCBI Taxonomy" id="2755041"/>
    <lineage>
        <taxon>Bacteria</taxon>
        <taxon>Pseudomonadati</taxon>
        <taxon>Pseudomonadota</taxon>
        <taxon>Alphaproteobacteria</taxon>
        <taxon>Rhodobacterales</taxon>
        <taxon>Paracoccaceae</taxon>
        <taxon>Pseudogemmobacter</taxon>
    </lineage>
</organism>
<sequence>MSSIDLTEPGLQTGSEAGVTEGFESLRLSPALPLEEEIIARASANYEPLPMLEVIFGRLVTSYAPMLKSQGGFLCEATSHKLSYQSWGRAVEALDEFGVAAIAASSQGGDIAIAFDGAFLHGAIGSMLGGKPGPADVLRRVPSTLEKAFAHRLIQDSLSQLSQLISRIVEVNFTPDAVEAPAQINSFHNGNAITAVLEMQVQIGLLPGRVSILLPMQTLEPMRPQLGKMFLGEELGRDIGWRDHFAGHISGASMTLTAELHRLSLPLADVLRWQPGAVIDLGITEDHEASLICSERAILHGATGRRRNGRLAMRITREAGEPTEGEDDDILTD</sequence>
<dbReference type="RefSeq" id="WP_226936115.1">
    <property type="nucleotide sequence ID" value="NZ_JACDXX010000011.1"/>
</dbReference>
<comment type="subcellular location">
    <subcellularLocation>
        <location evidence="1">Bacterial flagellum basal body</location>
    </subcellularLocation>
    <subcellularLocation>
        <location evidence="2">Cell inner membrane</location>
        <topology evidence="2">Peripheral membrane protein</topology>
    </subcellularLocation>
</comment>
<evidence type="ECO:0000313" key="13">
    <source>
        <dbReference type="EMBL" id="MCB5410854.1"/>
    </source>
</evidence>
<protein>
    <recommendedName>
        <fullName evidence="4">Flagellar motor switch protein FliM</fullName>
    </recommendedName>
</protein>
<dbReference type="PANTHER" id="PTHR30034">
    <property type="entry name" value="FLAGELLAR MOTOR SWITCH PROTEIN FLIM"/>
    <property type="match status" value="1"/>
</dbReference>
<keyword evidence="7" id="KW-0997">Cell inner membrane</keyword>
<comment type="similarity">
    <text evidence="3">Belongs to the FliM family.</text>
</comment>
<evidence type="ECO:0000256" key="7">
    <source>
        <dbReference type="ARBA" id="ARBA00022519"/>
    </source>
</evidence>
<dbReference type="Pfam" id="PF02154">
    <property type="entry name" value="FliM"/>
    <property type="match status" value="1"/>
</dbReference>
<evidence type="ECO:0000256" key="9">
    <source>
        <dbReference type="ARBA" id="ARBA00023136"/>
    </source>
</evidence>
<keyword evidence="5" id="KW-1003">Cell membrane</keyword>
<keyword evidence="8" id="KW-0283">Flagellar rotation</keyword>
<comment type="function">
    <text evidence="11">FliM is one of three proteins (FliG, FliN, FliM) that forms the rotor-mounted switch complex (C ring), located at the base of the basal body. This complex interacts with the CheY and CheZ chemotaxis proteins, in addition to contacting components of the motor that determine the direction of flagellar rotation.</text>
</comment>
<evidence type="ECO:0000256" key="2">
    <source>
        <dbReference type="ARBA" id="ARBA00004417"/>
    </source>
</evidence>
<dbReference type="CDD" id="cd17908">
    <property type="entry name" value="FliM"/>
    <property type="match status" value="1"/>
</dbReference>